<dbReference type="InterPro" id="IPR002893">
    <property type="entry name" value="Znf_MYND"/>
</dbReference>
<evidence type="ECO:0000256" key="2">
    <source>
        <dbReference type="ARBA" id="ARBA00022771"/>
    </source>
</evidence>
<evidence type="ECO:0000259" key="6">
    <source>
        <dbReference type="PROSITE" id="PS50865"/>
    </source>
</evidence>
<evidence type="ECO:0000313" key="8">
    <source>
        <dbReference type="Proteomes" id="UP000694563"/>
    </source>
</evidence>
<evidence type="ECO:0000256" key="1">
    <source>
        <dbReference type="ARBA" id="ARBA00022723"/>
    </source>
</evidence>
<accession>A0A8C3V8W5</accession>
<dbReference type="InterPro" id="IPR052839">
    <property type="entry name" value="Mito_gene_expr_regulator"/>
</dbReference>
<evidence type="ECO:0000256" key="4">
    <source>
        <dbReference type="PROSITE-ProRule" id="PRU00134"/>
    </source>
</evidence>
<keyword evidence="1" id="KW-0479">Metal-binding</keyword>
<dbReference type="PROSITE" id="PS01360">
    <property type="entry name" value="ZF_MYND_1"/>
    <property type="match status" value="1"/>
</dbReference>
<dbReference type="PANTHER" id="PTHR46920:SF1">
    <property type="entry name" value="PROTEIN MSS51 HOMOLOG, MITOCHONDRIAL-RELATED"/>
    <property type="match status" value="1"/>
</dbReference>
<dbReference type="SUPFAM" id="SSF144232">
    <property type="entry name" value="HIT/MYND zinc finger-like"/>
    <property type="match status" value="1"/>
</dbReference>
<protein>
    <recommendedName>
        <fullName evidence="6">MYND-type domain-containing protein</fullName>
    </recommendedName>
</protein>
<evidence type="ECO:0000256" key="3">
    <source>
        <dbReference type="ARBA" id="ARBA00022833"/>
    </source>
</evidence>
<keyword evidence="3" id="KW-0862">Zinc</keyword>
<feature type="region of interest" description="Disordered" evidence="5">
    <location>
        <begin position="1"/>
        <end position="68"/>
    </location>
</feature>
<sequence>MAGRRRRGGGGRRGGPRQNPGTPRPASSPAPLSPAATTAQPNAGTAPKTGRSKKAPEEPAARAPDVDSLGFQAMDRNVPGLSHVILQKLNMKSYEDYKSAMDGRKSGSDFGIRTYFDMFQKMEDTFKFCVECKKLPDALPDPKSLRRCKRCQNVYYCGVACQRANWPLHKKFCKKLKLVALDRLVEWLVFTGGACVPSGLPDPHPRLHRSRAGMYCPFSSPTAQVGQST</sequence>
<feature type="compositionally biased region" description="Basic residues" evidence="5">
    <location>
        <begin position="1"/>
        <end position="10"/>
    </location>
</feature>
<reference evidence="7" key="2">
    <citation type="submission" date="2025-08" db="UniProtKB">
        <authorList>
            <consortium name="Ensembl"/>
        </authorList>
    </citation>
    <scope>IDENTIFICATION</scope>
</reference>
<proteinExistence type="predicted"/>
<feature type="domain" description="MYND-type" evidence="6">
    <location>
        <begin position="129"/>
        <end position="173"/>
    </location>
</feature>
<reference evidence="7" key="3">
    <citation type="submission" date="2025-09" db="UniProtKB">
        <authorList>
            <consortium name="Ensembl"/>
        </authorList>
    </citation>
    <scope>IDENTIFICATION</scope>
</reference>
<organism evidence="7 8">
    <name type="scientific">Catharus ustulatus</name>
    <name type="common">Russet-backed thrush</name>
    <name type="synonym">Hylocichla ustulatus</name>
    <dbReference type="NCBI Taxonomy" id="91951"/>
    <lineage>
        <taxon>Eukaryota</taxon>
        <taxon>Metazoa</taxon>
        <taxon>Chordata</taxon>
        <taxon>Craniata</taxon>
        <taxon>Vertebrata</taxon>
        <taxon>Euteleostomi</taxon>
        <taxon>Archelosauria</taxon>
        <taxon>Archosauria</taxon>
        <taxon>Dinosauria</taxon>
        <taxon>Saurischia</taxon>
        <taxon>Theropoda</taxon>
        <taxon>Coelurosauria</taxon>
        <taxon>Aves</taxon>
        <taxon>Neognathae</taxon>
        <taxon>Neoaves</taxon>
        <taxon>Telluraves</taxon>
        <taxon>Australaves</taxon>
        <taxon>Passeriformes</taxon>
        <taxon>Turdidae</taxon>
        <taxon>Catharus</taxon>
    </lineage>
</organism>
<reference evidence="7" key="1">
    <citation type="submission" date="2020-10" db="EMBL/GenBank/DDBJ databases">
        <title>Catharus ustulatus (Swainson's thrush) genome, bCatUst1, primary haplotype v2.</title>
        <authorList>
            <person name="Delmore K."/>
            <person name="Vafadar M."/>
            <person name="Formenti G."/>
            <person name="Chow W."/>
            <person name="Pelan S."/>
            <person name="Howe K."/>
            <person name="Rhie A."/>
            <person name="Mountcastle J."/>
            <person name="Haase B."/>
            <person name="Fedrigo O."/>
            <person name="Jarvis E.D."/>
        </authorList>
    </citation>
    <scope>NUCLEOTIDE SEQUENCE [LARGE SCALE GENOMIC DNA]</scope>
</reference>
<name>A0A8C3V8W5_CATUS</name>
<dbReference type="Gene3D" id="6.10.140.2220">
    <property type="match status" value="1"/>
</dbReference>
<evidence type="ECO:0000256" key="5">
    <source>
        <dbReference type="SAM" id="MobiDB-lite"/>
    </source>
</evidence>
<keyword evidence="2 4" id="KW-0863">Zinc-finger</keyword>
<evidence type="ECO:0000313" key="7">
    <source>
        <dbReference type="Ensembl" id="ENSCUSP00005024569.1"/>
    </source>
</evidence>
<keyword evidence="8" id="KW-1185">Reference proteome</keyword>
<dbReference type="PROSITE" id="PS50865">
    <property type="entry name" value="ZF_MYND_2"/>
    <property type="match status" value="1"/>
</dbReference>
<dbReference type="Proteomes" id="UP000694563">
    <property type="component" value="Chromosome 16"/>
</dbReference>
<feature type="compositionally biased region" description="Pro residues" evidence="5">
    <location>
        <begin position="22"/>
        <end position="32"/>
    </location>
</feature>
<dbReference type="PANTHER" id="PTHR46920">
    <property type="match status" value="1"/>
</dbReference>
<dbReference type="Pfam" id="PF01753">
    <property type="entry name" value="zf-MYND"/>
    <property type="match status" value="1"/>
</dbReference>
<dbReference type="AlphaFoldDB" id="A0A8C3V8W5"/>
<dbReference type="GO" id="GO:0008270">
    <property type="term" value="F:zinc ion binding"/>
    <property type="evidence" value="ECO:0007669"/>
    <property type="project" value="UniProtKB-KW"/>
</dbReference>
<dbReference type="Ensembl" id="ENSCUST00005025438.1">
    <property type="protein sequence ID" value="ENSCUSP00005024569.1"/>
    <property type="gene ID" value="ENSCUSG00005015328.1"/>
</dbReference>